<dbReference type="EMBL" id="BAABME010007399">
    <property type="protein sequence ID" value="GAA0170792.1"/>
    <property type="molecule type" value="Genomic_DNA"/>
</dbReference>
<accession>A0AAV3R733</accession>
<feature type="compositionally biased region" description="Basic residues" evidence="1">
    <location>
        <begin position="267"/>
        <end position="279"/>
    </location>
</feature>
<feature type="compositionally biased region" description="Polar residues" evidence="1">
    <location>
        <begin position="283"/>
        <end position="294"/>
    </location>
</feature>
<sequence>MDEQGISSVFEDRLNPALYDLPVYERECPYVIRTNPANCQESLATRSSSSSSDDSDTSSVKCLNLLNRAETSISGGMPIIQAEGPLNFASLPQPLDPVNGAHLVTAEDVREEAARAKEAYQGMMASLPTFVKHSTPPDLTDDQLDGIMSYFSIPIEKVDTRLALPREQLYLSRIEEDSTDPDLAFDELVNIAASKEPQLVDFDDMLMDRPSLFARVPIITKTKPRESMIPEATSTSPPPTSVVHTPTINPLLKRMETVAPSVPPPQKKTKRTAPQKKKVLARDSSSVESPNREVQPTVGIVATPTNVVTLDSSTTVFDHGVNRQREANENCEASAQVPQFPKYNGLYLAKPYEVPNLELTNESPWGARKFHFHLPKPLLSKEMAAQYTPLVDPYAAFAHAMKHINQAIGFKNNLDKGLDNECKDQKAKLEDEAKRIVELT</sequence>
<comment type="caution">
    <text evidence="2">The sequence shown here is derived from an EMBL/GenBank/DDBJ whole genome shotgun (WGS) entry which is preliminary data.</text>
</comment>
<proteinExistence type="predicted"/>
<dbReference type="AlphaFoldDB" id="A0AAV3R733"/>
<name>A0AAV3R733_LITER</name>
<organism evidence="2 3">
    <name type="scientific">Lithospermum erythrorhizon</name>
    <name type="common">Purple gromwell</name>
    <name type="synonym">Lithospermum officinale var. erythrorhizon</name>
    <dbReference type="NCBI Taxonomy" id="34254"/>
    <lineage>
        <taxon>Eukaryota</taxon>
        <taxon>Viridiplantae</taxon>
        <taxon>Streptophyta</taxon>
        <taxon>Embryophyta</taxon>
        <taxon>Tracheophyta</taxon>
        <taxon>Spermatophyta</taxon>
        <taxon>Magnoliopsida</taxon>
        <taxon>eudicotyledons</taxon>
        <taxon>Gunneridae</taxon>
        <taxon>Pentapetalae</taxon>
        <taxon>asterids</taxon>
        <taxon>lamiids</taxon>
        <taxon>Boraginales</taxon>
        <taxon>Boraginaceae</taxon>
        <taxon>Boraginoideae</taxon>
        <taxon>Lithospermeae</taxon>
        <taxon>Lithospermum</taxon>
    </lineage>
</organism>
<dbReference type="Proteomes" id="UP001454036">
    <property type="component" value="Unassembled WGS sequence"/>
</dbReference>
<evidence type="ECO:0000313" key="2">
    <source>
        <dbReference type="EMBL" id="GAA0170792.1"/>
    </source>
</evidence>
<gene>
    <name evidence="2" type="ORF">LIER_24976</name>
</gene>
<reference evidence="2 3" key="1">
    <citation type="submission" date="2024-01" db="EMBL/GenBank/DDBJ databases">
        <title>The complete chloroplast genome sequence of Lithospermum erythrorhizon: insights into the phylogenetic relationship among Boraginaceae species and the maternal lineages of purple gromwells.</title>
        <authorList>
            <person name="Okada T."/>
            <person name="Watanabe K."/>
        </authorList>
    </citation>
    <scope>NUCLEOTIDE SEQUENCE [LARGE SCALE GENOMIC DNA]</scope>
</reference>
<feature type="region of interest" description="Disordered" evidence="1">
    <location>
        <begin position="259"/>
        <end position="294"/>
    </location>
</feature>
<evidence type="ECO:0000313" key="3">
    <source>
        <dbReference type="Proteomes" id="UP001454036"/>
    </source>
</evidence>
<evidence type="ECO:0000256" key="1">
    <source>
        <dbReference type="SAM" id="MobiDB-lite"/>
    </source>
</evidence>
<protein>
    <submittedName>
        <fullName evidence="2">Uncharacterized protein</fullName>
    </submittedName>
</protein>
<keyword evidence="3" id="KW-1185">Reference proteome</keyword>